<dbReference type="AlphaFoldDB" id="A0A812TV62"/>
<name>A0A812TV62_9DINO</name>
<keyword evidence="4" id="KW-0140">cGMP</keyword>
<dbReference type="Pfam" id="PF00069">
    <property type="entry name" value="Pkinase"/>
    <property type="match status" value="1"/>
</dbReference>
<dbReference type="SUPFAM" id="SSF51206">
    <property type="entry name" value="cAMP-binding domain-like"/>
    <property type="match status" value="3"/>
</dbReference>
<feature type="domain" description="Cyclic nucleotide-binding" evidence="17">
    <location>
        <begin position="876"/>
        <end position="966"/>
    </location>
</feature>
<dbReference type="SMART" id="SM00100">
    <property type="entry name" value="cNMP"/>
    <property type="match status" value="3"/>
</dbReference>
<dbReference type="Gene3D" id="3.30.200.20">
    <property type="entry name" value="Phosphorylase Kinase, domain 1"/>
    <property type="match status" value="1"/>
</dbReference>
<keyword evidence="11" id="KW-0067">ATP-binding</keyword>
<protein>
    <recommendedName>
        <fullName evidence="15">cGMP-dependent protein kinase</fullName>
    </recommendedName>
</protein>
<dbReference type="GO" id="GO:0005524">
    <property type="term" value="F:ATP binding"/>
    <property type="evidence" value="ECO:0007669"/>
    <property type="project" value="UniProtKB-KW"/>
</dbReference>
<dbReference type="PROSITE" id="PS51682">
    <property type="entry name" value="SAM_OMT_I"/>
    <property type="match status" value="1"/>
</dbReference>
<dbReference type="InterPro" id="IPR002935">
    <property type="entry name" value="SAM_O-MeTrfase"/>
</dbReference>
<dbReference type="EMBL" id="CAJNDS010002610">
    <property type="protein sequence ID" value="CAE7543986.1"/>
    <property type="molecule type" value="Genomic_DNA"/>
</dbReference>
<evidence type="ECO:0000256" key="13">
    <source>
        <dbReference type="ARBA" id="ARBA00022992"/>
    </source>
</evidence>
<dbReference type="GO" id="GO:0046872">
    <property type="term" value="F:metal ion binding"/>
    <property type="evidence" value="ECO:0007669"/>
    <property type="project" value="UniProtKB-KW"/>
</dbReference>
<dbReference type="CDD" id="cd00038">
    <property type="entry name" value="CAP_ED"/>
    <property type="match status" value="3"/>
</dbReference>
<evidence type="ECO:0000256" key="4">
    <source>
        <dbReference type="ARBA" id="ARBA00022535"/>
    </source>
</evidence>
<dbReference type="GO" id="GO:0030553">
    <property type="term" value="F:cGMP binding"/>
    <property type="evidence" value="ECO:0007669"/>
    <property type="project" value="UniProtKB-KW"/>
</dbReference>
<dbReference type="SUPFAM" id="SSF56112">
    <property type="entry name" value="Protein kinase-like (PK-like)"/>
    <property type="match status" value="1"/>
</dbReference>
<evidence type="ECO:0000256" key="2">
    <source>
        <dbReference type="ARBA" id="ARBA00022490"/>
    </source>
</evidence>
<evidence type="ECO:0000256" key="11">
    <source>
        <dbReference type="ARBA" id="ARBA00022840"/>
    </source>
</evidence>
<evidence type="ECO:0000313" key="18">
    <source>
        <dbReference type="EMBL" id="CAE7543986.1"/>
    </source>
</evidence>
<keyword evidence="12" id="KW-0460">Magnesium</keyword>
<proteinExistence type="inferred from homology"/>
<feature type="domain" description="Cyclic nucleotide-binding" evidence="17">
    <location>
        <begin position="404"/>
        <end position="548"/>
    </location>
</feature>
<evidence type="ECO:0000256" key="14">
    <source>
        <dbReference type="ARBA" id="ARBA00023453"/>
    </source>
</evidence>
<keyword evidence="3" id="KW-0723">Serine/threonine-protein kinase</keyword>
<keyword evidence="2" id="KW-0963">Cytoplasm</keyword>
<evidence type="ECO:0000256" key="9">
    <source>
        <dbReference type="ARBA" id="ARBA00022741"/>
    </source>
</evidence>
<evidence type="ECO:0000256" key="6">
    <source>
        <dbReference type="ARBA" id="ARBA00022679"/>
    </source>
</evidence>
<evidence type="ECO:0000256" key="5">
    <source>
        <dbReference type="ARBA" id="ARBA00022603"/>
    </source>
</evidence>
<comment type="similarity">
    <text evidence="14">Belongs to the class I-like SAM-binding methyltransferase superfamily. Cation-dependent O-methyltransferase family.</text>
</comment>
<dbReference type="SUPFAM" id="SSF53335">
    <property type="entry name" value="S-adenosyl-L-methionine-dependent methyltransferases"/>
    <property type="match status" value="1"/>
</dbReference>
<accession>A0A812TV62</accession>
<evidence type="ECO:0000259" key="17">
    <source>
        <dbReference type="PROSITE" id="PS50042"/>
    </source>
</evidence>
<comment type="caution">
    <text evidence="18">The sequence shown here is derived from an EMBL/GenBank/DDBJ whole genome shotgun (WGS) entry which is preliminary data.</text>
</comment>
<feature type="non-terminal residue" evidence="18">
    <location>
        <position position="1"/>
    </location>
</feature>
<dbReference type="PROSITE" id="PS50011">
    <property type="entry name" value="PROTEIN_KINASE_DOM"/>
    <property type="match status" value="1"/>
</dbReference>
<dbReference type="PANTHER" id="PTHR24353">
    <property type="entry name" value="CYCLIC NUCLEOTIDE-DEPENDENT PROTEIN KINASE"/>
    <property type="match status" value="1"/>
</dbReference>
<dbReference type="Pfam" id="PF00027">
    <property type="entry name" value="cNMP_binding"/>
    <property type="match status" value="2"/>
</dbReference>
<sequence>MLVEHLETRTWEMQVMGGGHKVTADWVLREIDKFAQGLGKWLKVAGDDKAEILQHSIGSRPLTEHKTMVEFGSFVGYTATRMGRAVERTYEQGYADGSILFEDSRLQGANRITSMEIDPVHACIARHVLDMSRLSHIVEVWIGQVKDLIPRLTEEHGDMSLNMVFMDQRGTTFHDDLSQLEELNLMFPNCRIVADNCVKPGSPVYCWHTTVSDRYQTTNYSLNEFLESTIEDWQVVCDYLGPLAGRQQAEREAQRRGEGDWRSYPIREAKDSLPDATQLPTKGKCMESKVLDFAAMGANSSGCSFCQSFTAPQTEVSPRTPRAEYGTELLPPSEAEAFVSESQASLWVLRCGSSAVEAAESQFDWEVRLERKRGDGRKGNKARVGAAAGDEEQGEVHLAKLDRVCAVLGDKEAEAILSAMEFFQFQPGEAVVEQGTTGNTFFVAQTGSLQVSVNGNVCNTVSEGQAFGSLALLYNCDSVCRKLVGCDVQAQGPCMLTWHDTASPGPRTATVKALTPCGVWGANGAAVHKALRENAHQHQQDYRLFLDSIRLFDGLTDSQKEKAAESAFKEVFDTGARLVTAGEDLAAIYFVKKGELQVMRGGKVKADGSFVDGQVLATLGPGTSLGESLLSGVSARWENTVVASSSSEVLCISVPELKSLLGEDLGRVLENGLVLKAMQESAVLSQFSSGQRSEISKSISVRTYSAGDKVEDHAGFLVIVKGQIKGRWQGRDVSHSMQVRLDTRTSGLGINEAREWILKWPRQIHVTGAGPVAGGWVLRWDAIGAPILTGEGGLAFAFLQKLQDSALLERSELKSDLQEMVAGPDGARVASLSKAGLSTALENLGLAAVAVGEETSDLARKMLMVRKVRIFQHLSREQLVRSFILQHHRKGAQVIKQGELGSSFFVIVSGEVNITIDGKFIRAMSKNSYIGERALLFDEPRTATVEVTSNEAEFWSIEKHTFSQIVKGKMQAELMHRIRLQDSSFGLKDLRQVSVIGAGAAGTVRLVINKSTGTRYALKRIRKQGGKVPEEVNRECGLLKGLDHPFIMALVKTFETDRSVYILTELITGGELHAAIREIPTVLSRAQAQFYTGSLVIVLEELSEQRIVYRDLKPENVMLDSQGYLKLIDFGIAKKMAEGETRTFTMIGTPHYMAPEVMRGHGYGTEADLWSLGIMLFEFVCGYLPYADELDDPTEVCTSVLKDPLVFPQRFKDSAARTLIQ</sequence>
<dbReference type="Gene3D" id="1.10.510.10">
    <property type="entry name" value="Transferase(Phosphotransferase) domain 1"/>
    <property type="match status" value="1"/>
</dbReference>
<dbReference type="InterPro" id="IPR011009">
    <property type="entry name" value="Kinase-like_dom_sf"/>
</dbReference>
<evidence type="ECO:0000313" key="19">
    <source>
        <dbReference type="Proteomes" id="UP000604046"/>
    </source>
</evidence>
<evidence type="ECO:0000256" key="12">
    <source>
        <dbReference type="ARBA" id="ARBA00022842"/>
    </source>
</evidence>
<dbReference type="PRINTS" id="PR00103">
    <property type="entry name" value="CAMPKINASE"/>
</dbReference>
<dbReference type="PROSITE" id="PS00108">
    <property type="entry name" value="PROTEIN_KINASE_ST"/>
    <property type="match status" value="1"/>
</dbReference>
<dbReference type="InterPro" id="IPR000719">
    <property type="entry name" value="Prot_kinase_dom"/>
</dbReference>
<keyword evidence="19" id="KW-1185">Reference proteome</keyword>
<dbReference type="SMART" id="SM00220">
    <property type="entry name" value="S_TKc"/>
    <property type="match status" value="1"/>
</dbReference>
<keyword evidence="8" id="KW-0479">Metal-binding</keyword>
<evidence type="ECO:0000256" key="15">
    <source>
        <dbReference type="ARBA" id="ARBA00024113"/>
    </source>
</evidence>
<evidence type="ECO:0000256" key="8">
    <source>
        <dbReference type="ARBA" id="ARBA00022723"/>
    </source>
</evidence>
<dbReference type="PANTHER" id="PTHR24353:SF37">
    <property type="entry name" value="CAMP-DEPENDENT PROTEIN KINASE CATALYTIC SUBUNIT PRKX"/>
    <property type="match status" value="1"/>
</dbReference>
<dbReference type="OrthoDB" id="100546at2759"/>
<dbReference type="InterPro" id="IPR018488">
    <property type="entry name" value="cNMP-bd_CS"/>
</dbReference>
<keyword evidence="7" id="KW-0949">S-adenosyl-L-methionine</keyword>
<dbReference type="Proteomes" id="UP000604046">
    <property type="component" value="Unassembled WGS sequence"/>
</dbReference>
<dbReference type="GO" id="GO:0008171">
    <property type="term" value="F:O-methyltransferase activity"/>
    <property type="evidence" value="ECO:0007669"/>
    <property type="project" value="InterPro"/>
</dbReference>
<dbReference type="InterPro" id="IPR008271">
    <property type="entry name" value="Ser/Thr_kinase_AS"/>
</dbReference>
<dbReference type="InterPro" id="IPR018490">
    <property type="entry name" value="cNMP-bd_dom_sf"/>
</dbReference>
<dbReference type="PROSITE" id="PS00889">
    <property type="entry name" value="CNMP_BINDING_2"/>
    <property type="match status" value="1"/>
</dbReference>
<keyword evidence="5" id="KW-0489">Methyltransferase</keyword>
<dbReference type="GO" id="GO:0004691">
    <property type="term" value="F:cAMP-dependent protein kinase activity"/>
    <property type="evidence" value="ECO:0007669"/>
    <property type="project" value="TreeGrafter"/>
</dbReference>
<dbReference type="Gene3D" id="2.60.120.10">
    <property type="entry name" value="Jelly Rolls"/>
    <property type="match status" value="3"/>
</dbReference>
<gene>
    <name evidence="18" type="primary">for</name>
    <name evidence="18" type="ORF">SNAT2548_LOCUS30510</name>
</gene>
<dbReference type="InterPro" id="IPR014710">
    <property type="entry name" value="RmlC-like_jellyroll"/>
</dbReference>
<evidence type="ECO:0000256" key="7">
    <source>
        <dbReference type="ARBA" id="ARBA00022691"/>
    </source>
</evidence>
<dbReference type="Gene3D" id="3.40.50.150">
    <property type="entry name" value="Vaccinia Virus protein VP39"/>
    <property type="match status" value="1"/>
</dbReference>
<keyword evidence="6" id="KW-0808">Transferase</keyword>
<feature type="domain" description="Cyclic nucleotide-binding" evidence="17">
    <location>
        <begin position="551"/>
        <end position="662"/>
    </location>
</feature>
<dbReference type="GO" id="GO:0032259">
    <property type="term" value="P:methylation"/>
    <property type="evidence" value="ECO:0007669"/>
    <property type="project" value="UniProtKB-KW"/>
</dbReference>
<keyword evidence="13" id="KW-0142">cGMP-binding</keyword>
<dbReference type="GO" id="GO:0005952">
    <property type="term" value="C:cAMP-dependent protein kinase complex"/>
    <property type="evidence" value="ECO:0007669"/>
    <property type="project" value="TreeGrafter"/>
</dbReference>
<organism evidence="18 19">
    <name type="scientific">Symbiodinium natans</name>
    <dbReference type="NCBI Taxonomy" id="878477"/>
    <lineage>
        <taxon>Eukaryota</taxon>
        <taxon>Sar</taxon>
        <taxon>Alveolata</taxon>
        <taxon>Dinophyceae</taxon>
        <taxon>Suessiales</taxon>
        <taxon>Symbiodiniaceae</taxon>
        <taxon>Symbiodinium</taxon>
    </lineage>
</organism>
<comment type="cofactor">
    <cofactor evidence="1">
        <name>Mg(2+)</name>
        <dbReference type="ChEBI" id="CHEBI:18420"/>
    </cofactor>
</comment>
<dbReference type="InterPro" id="IPR029063">
    <property type="entry name" value="SAM-dependent_MTases_sf"/>
</dbReference>
<evidence type="ECO:0000256" key="3">
    <source>
        <dbReference type="ARBA" id="ARBA00022527"/>
    </source>
</evidence>
<evidence type="ECO:0000259" key="16">
    <source>
        <dbReference type="PROSITE" id="PS50011"/>
    </source>
</evidence>
<dbReference type="InterPro" id="IPR000595">
    <property type="entry name" value="cNMP-bd_dom"/>
</dbReference>
<reference evidence="18" key="1">
    <citation type="submission" date="2021-02" db="EMBL/GenBank/DDBJ databases">
        <authorList>
            <person name="Dougan E. K."/>
            <person name="Rhodes N."/>
            <person name="Thang M."/>
            <person name="Chan C."/>
        </authorList>
    </citation>
    <scope>NUCLEOTIDE SEQUENCE</scope>
</reference>
<keyword evidence="9" id="KW-0547">Nucleotide-binding</keyword>
<dbReference type="PROSITE" id="PS00888">
    <property type="entry name" value="CNMP_BINDING_1"/>
    <property type="match status" value="1"/>
</dbReference>
<evidence type="ECO:0000256" key="1">
    <source>
        <dbReference type="ARBA" id="ARBA00001946"/>
    </source>
</evidence>
<feature type="domain" description="Protein kinase" evidence="16">
    <location>
        <begin position="990"/>
        <end position="1221"/>
    </location>
</feature>
<dbReference type="PROSITE" id="PS50042">
    <property type="entry name" value="CNMP_BINDING_3"/>
    <property type="match status" value="3"/>
</dbReference>
<keyword evidence="10" id="KW-0418">Kinase</keyword>
<evidence type="ECO:0000256" key="10">
    <source>
        <dbReference type="ARBA" id="ARBA00022777"/>
    </source>
</evidence>